<dbReference type="GO" id="GO:0019843">
    <property type="term" value="F:rRNA binding"/>
    <property type="evidence" value="ECO:0007669"/>
    <property type="project" value="UniProtKB-UniRule"/>
</dbReference>
<dbReference type="InterPro" id="IPR036791">
    <property type="entry name" value="Ribosomal_bL9_C_sf"/>
</dbReference>
<dbReference type="AlphaFoldDB" id="A0A454CAE1"/>
<keyword evidence="2 7" id="KW-0699">rRNA-binding</keyword>
<dbReference type="RefSeq" id="WP_012855666.1">
    <property type="nucleotide sequence ID" value="NZ_CP009677.1"/>
</dbReference>
<proteinExistence type="inferred from homology"/>
<dbReference type="InterPro" id="IPR020594">
    <property type="entry name" value="Ribosomal_bL9_bac/chp"/>
</dbReference>
<dbReference type="PANTHER" id="PTHR21368">
    <property type="entry name" value="50S RIBOSOMAL PROTEIN L9"/>
    <property type="match status" value="1"/>
</dbReference>
<dbReference type="OrthoDB" id="9788336at2"/>
<dbReference type="InterPro" id="IPR020070">
    <property type="entry name" value="Ribosomal_bL9_N"/>
</dbReference>
<dbReference type="GO" id="GO:0006412">
    <property type="term" value="P:translation"/>
    <property type="evidence" value="ECO:0007669"/>
    <property type="project" value="UniProtKB-UniRule"/>
</dbReference>
<dbReference type="SUPFAM" id="SSF55653">
    <property type="entry name" value="Ribosomal protein L9 C-domain"/>
    <property type="match status" value="1"/>
</dbReference>
<reference evidence="8 9" key="2">
    <citation type="submission" date="2018-10" db="EMBL/GenBank/DDBJ databases">
        <title>Detection and isolation of Mycoplasma hominis as a predominant microorganism from pelvic cavity of patient with salpingitis and tubo-ovarian abscess.</title>
        <authorList>
            <person name="Guschin A.E."/>
            <person name="Khayrullina G.A."/>
            <person name="Rakovskaya I.V."/>
            <person name="Shelenkov A.A."/>
            <person name="Shagin D.A."/>
        </authorList>
    </citation>
    <scope>NUCLEOTIDE SEQUENCE [LARGE SCALE GENOMIC DNA]</scope>
    <source>
        <strain evidence="9">TOA</strain>
    </source>
</reference>
<dbReference type="InterPro" id="IPR036935">
    <property type="entry name" value="Ribosomal_bL9_N_sf"/>
</dbReference>
<dbReference type="InterPro" id="IPR009027">
    <property type="entry name" value="Ribosomal_bL9/RNase_H1_N"/>
</dbReference>
<gene>
    <name evidence="7 8" type="primary">rplI</name>
    <name evidence="8" type="ORF">KN71_002475</name>
</gene>
<evidence type="ECO:0000256" key="6">
    <source>
        <dbReference type="ARBA" id="ARBA00035292"/>
    </source>
</evidence>
<comment type="function">
    <text evidence="7">Binds to the 23S rRNA.</text>
</comment>
<evidence type="ECO:0000313" key="8">
    <source>
        <dbReference type="EMBL" id="AYN65543.1"/>
    </source>
</evidence>
<dbReference type="Proteomes" id="UP000029712">
    <property type="component" value="Chromosome"/>
</dbReference>
<sequence>MKVILIKEYQKHKKNEIIEVTDGFAKNFLIKNGYAQPINKQTLANLDRVKSNIAEDLANQIAKANEIKQLIESLVLKFYLKSNGNIVHGNVTTKAIEKELIKNNIKIPSHAFESGVTYNTFGLHDVKIKLHDQVTATLKINIIEEK</sequence>
<dbReference type="GO" id="GO:0003735">
    <property type="term" value="F:structural constituent of ribosome"/>
    <property type="evidence" value="ECO:0007669"/>
    <property type="project" value="InterPro"/>
</dbReference>
<dbReference type="SUPFAM" id="SSF55658">
    <property type="entry name" value="L9 N-domain-like"/>
    <property type="match status" value="1"/>
</dbReference>
<dbReference type="Pfam" id="PF01281">
    <property type="entry name" value="Ribosomal_L9_N"/>
    <property type="match status" value="1"/>
</dbReference>
<evidence type="ECO:0000256" key="2">
    <source>
        <dbReference type="ARBA" id="ARBA00022730"/>
    </source>
</evidence>
<evidence type="ECO:0000256" key="1">
    <source>
        <dbReference type="ARBA" id="ARBA00010605"/>
    </source>
</evidence>
<keyword evidence="5 7" id="KW-0687">Ribonucleoprotein</keyword>
<evidence type="ECO:0000256" key="5">
    <source>
        <dbReference type="ARBA" id="ARBA00023274"/>
    </source>
</evidence>
<dbReference type="GO" id="GO:0005840">
    <property type="term" value="C:ribosome"/>
    <property type="evidence" value="ECO:0007669"/>
    <property type="project" value="UniProtKB-KW"/>
</dbReference>
<dbReference type="Pfam" id="PF03948">
    <property type="entry name" value="Ribosomal_L9_C"/>
    <property type="match status" value="1"/>
</dbReference>
<dbReference type="OMA" id="CKDGKAN"/>
<dbReference type="Gene3D" id="3.10.430.100">
    <property type="entry name" value="Ribosomal protein L9, C-terminal domain"/>
    <property type="match status" value="1"/>
</dbReference>
<comment type="similarity">
    <text evidence="1 7">Belongs to the bacterial ribosomal protein bL9 family.</text>
</comment>
<keyword evidence="3 7" id="KW-0694">RNA-binding</keyword>
<dbReference type="HAMAP" id="MF_00503">
    <property type="entry name" value="Ribosomal_bL9"/>
    <property type="match status" value="1"/>
</dbReference>
<protein>
    <recommendedName>
        <fullName evidence="6 7">Large ribosomal subunit protein bL9</fullName>
    </recommendedName>
</protein>
<dbReference type="GeneID" id="89679390"/>
<dbReference type="Gene3D" id="3.40.5.10">
    <property type="entry name" value="Ribosomal protein L9, N-terminal domain"/>
    <property type="match status" value="1"/>
</dbReference>
<evidence type="ECO:0000313" key="9">
    <source>
        <dbReference type="Proteomes" id="UP000029712"/>
    </source>
</evidence>
<dbReference type="InterPro" id="IPR020069">
    <property type="entry name" value="Ribosomal_bL9_C"/>
</dbReference>
<name>A0A454CAE1_METHO</name>
<dbReference type="GO" id="GO:1990904">
    <property type="term" value="C:ribonucleoprotein complex"/>
    <property type="evidence" value="ECO:0007669"/>
    <property type="project" value="UniProtKB-KW"/>
</dbReference>
<dbReference type="EMBL" id="CP033021">
    <property type="protein sequence ID" value="AYN65543.1"/>
    <property type="molecule type" value="Genomic_DNA"/>
</dbReference>
<evidence type="ECO:0000256" key="4">
    <source>
        <dbReference type="ARBA" id="ARBA00022980"/>
    </source>
</evidence>
<dbReference type="InterPro" id="IPR000244">
    <property type="entry name" value="Ribosomal_bL9"/>
</dbReference>
<dbReference type="NCBIfam" id="TIGR00158">
    <property type="entry name" value="L9"/>
    <property type="match status" value="1"/>
</dbReference>
<accession>A0A454CAE1</accession>
<keyword evidence="4 7" id="KW-0689">Ribosomal protein</keyword>
<organism evidence="8 9">
    <name type="scientific">Metamycoplasma hominis</name>
    <name type="common">Mycoplasma hominis</name>
    <dbReference type="NCBI Taxonomy" id="2098"/>
    <lineage>
        <taxon>Bacteria</taxon>
        <taxon>Bacillati</taxon>
        <taxon>Mycoplasmatota</taxon>
        <taxon>Mycoplasmoidales</taxon>
        <taxon>Metamycoplasmataceae</taxon>
        <taxon>Metamycoplasma</taxon>
    </lineage>
</organism>
<reference evidence="8 9" key="1">
    <citation type="submission" date="2014-08" db="EMBL/GenBank/DDBJ databases">
        <authorList>
            <person name="Kuleshov K."/>
            <person name="Dedkov V."/>
            <person name="Markelov M."/>
            <person name="Pimkina E."/>
        </authorList>
    </citation>
    <scope>NUCLEOTIDE SEQUENCE [LARGE SCALE GENOMIC DNA]</scope>
    <source>
        <strain evidence="9">TOA</strain>
    </source>
</reference>
<evidence type="ECO:0000256" key="7">
    <source>
        <dbReference type="HAMAP-Rule" id="MF_00503"/>
    </source>
</evidence>
<evidence type="ECO:0000256" key="3">
    <source>
        <dbReference type="ARBA" id="ARBA00022884"/>
    </source>
</evidence>